<proteinExistence type="inferred from homology"/>
<dbReference type="Pfam" id="PF03741">
    <property type="entry name" value="TerC"/>
    <property type="match status" value="1"/>
</dbReference>
<dbReference type="PANTHER" id="PTHR30238">
    <property type="entry name" value="MEMBRANE BOUND PREDICTED REDOX MODULATOR"/>
    <property type="match status" value="1"/>
</dbReference>
<keyword evidence="4 6" id="KW-1133">Transmembrane helix</keyword>
<evidence type="ECO:0000256" key="1">
    <source>
        <dbReference type="ARBA" id="ARBA00004141"/>
    </source>
</evidence>
<comment type="subcellular location">
    <subcellularLocation>
        <location evidence="1">Membrane</location>
        <topology evidence="1">Multi-pass membrane protein</topology>
    </subcellularLocation>
</comment>
<evidence type="ECO:0000256" key="3">
    <source>
        <dbReference type="ARBA" id="ARBA00022692"/>
    </source>
</evidence>
<protein>
    <submittedName>
        <fullName evidence="7">Integral membrane protein TerC family</fullName>
    </submittedName>
</protein>
<name>E0TJU4_KARMC</name>
<feature type="transmembrane region" description="Helical" evidence="6">
    <location>
        <begin position="79"/>
        <end position="98"/>
    </location>
</feature>
<feature type="transmembrane region" description="Helical" evidence="6">
    <location>
        <begin position="178"/>
        <end position="199"/>
    </location>
</feature>
<dbReference type="InterPro" id="IPR022493">
    <property type="entry name" value="CHP03716_TM_YkoY"/>
</dbReference>
<dbReference type="InterPro" id="IPR005496">
    <property type="entry name" value="Integral_membrane_TerC"/>
</dbReference>
<dbReference type="GO" id="GO:0016020">
    <property type="term" value="C:membrane"/>
    <property type="evidence" value="ECO:0007669"/>
    <property type="project" value="UniProtKB-SubCell"/>
</dbReference>
<sequence>MDNNFLKEIIDNPINSISIILNLVLIDGLLSIDNAAILTTMVNKLNKEDREKTLKYGIYGAYLFRFFFFMFASVIINMWYLKLIGGIYLIYLGYNHFIDKKKPFFLRKKIFILNFLPKMWRTIFYVEIIDILFSIDNIFAGISYSNNTLLMFLGIFISFFIIRFSTKKMLNLTKKYSSLENSAFIILILLGFKLIFSIYEIYYPDNYLTTFLQSKIVKILFSLTNISIFIIPILYYKYIKKN</sequence>
<evidence type="ECO:0000256" key="6">
    <source>
        <dbReference type="SAM" id="Phobius"/>
    </source>
</evidence>
<feature type="transmembrane region" description="Helical" evidence="6">
    <location>
        <begin position="219"/>
        <end position="236"/>
    </location>
</feature>
<dbReference type="PANTHER" id="PTHR30238:SF4">
    <property type="entry name" value="SLL1022 PROTEIN"/>
    <property type="match status" value="1"/>
</dbReference>
<keyword evidence="8" id="KW-1185">Reference proteome</keyword>
<dbReference type="AlphaFoldDB" id="E0TJU4"/>
<dbReference type="EMBL" id="CP002163">
    <property type="protein sequence ID" value="ADM90071.1"/>
    <property type="molecule type" value="Genomic_DNA"/>
</dbReference>
<evidence type="ECO:0000256" key="2">
    <source>
        <dbReference type="ARBA" id="ARBA00007511"/>
    </source>
</evidence>
<keyword evidence="5 6" id="KW-0472">Membrane</keyword>
<accession>E0TJU4</accession>
<feature type="transmembrane region" description="Helical" evidence="6">
    <location>
        <begin position="54"/>
        <end position="73"/>
    </location>
</feature>
<dbReference type="NCBIfam" id="TIGR03716">
    <property type="entry name" value="R_switched_YkoY"/>
    <property type="match status" value="1"/>
</dbReference>
<dbReference type="STRING" id="706194.SMCARI_277"/>
<feature type="transmembrane region" description="Helical" evidence="6">
    <location>
        <begin position="20"/>
        <end position="42"/>
    </location>
</feature>
<dbReference type="Proteomes" id="UP000002231">
    <property type="component" value="Chromosome"/>
</dbReference>
<dbReference type="KEGG" id="sum:SMCARI_277"/>
<evidence type="ECO:0000313" key="8">
    <source>
        <dbReference type="Proteomes" id="UP000002231"/>
    </source>
</evidence>
<evidence type="ECO:0000256" key="5">
    <source>
        <dbReference type="ARBA" id="ARBA00023136"/>
    </source>
</evidence>
<evidence type="ECO:0000256" key="4">
    <source>
        <dbReference type="ARBA" id="ARBA00022989"/>
    </source>
</evidence>
<evidence type="ECO:0000313" key="7">
    <source>
        <dbReference type="EMBL" id="ADM90071.1"/>
    </source>
</evidence>
<feature type="transmembrane region" description="Helical" evidence="6">
    <location>
        <begin position="148"/>
        <end position="166"/>
    </location>
</feature>
<comment type="similarity">
    <text evidence="2">Belongs to the TerC family.</text>
</comment>
<reference evidence="8" key="1">
    <citation type="journal article" date="2010" name="Genome Biol. Evol.">
        <title>Functional convergence in reduced genomes of bacterial symbionts spanning 200 My of evolution.</title>
        <authorList>
            <person name="McCutcheon J.P."/>
            <person name="Moran N.A."/>
        </authorList>
    </citation>
    <scope>NUCLEOTIDE SEQUENCE [LARGE SCALE GENOMIC DNA]</scope>
    <source>
        <strain evidence="8">CARI</strain>
    </source>
</reference>
<keyword evidence="3 6" id="KW-0812">Transmembrane</keyword>
<gene>
    <name evidence="7" type="primary">terC</name>
    <name evidence="7" type="ordered locus">SMCARI_277</name>
</gene>
<dbReference type="HOGENOM" id="CLU_070543_1_1_10"/>
<organism evidence="7 8">
    <name type="scientific">Karelsulcia muelleri (strain CARI)</name>
    <name type="common">Sulcia muelleri</name>
    <dbReference type="NCBI Taxonomy" id="706194"/>
    <lineage>
        <taxon>Bacteria</taxon>
        <taxon>Pseudomonadati</taxon>
        <taxon>Bacteroidota</taxon>
        <taxon>Flavobacteriia</taxon>
        <taxon>Flavobacteriales</taxon>
        <taxon>Candidatus Karelsulcia</taxon>
    </lineage>
</organism>